<dbReference type="STRING" id="1194695.A0A5A7TR19"/>
<feature type="transmembrane region" description="Helical" evidence="2">
    <location>
        <begin position="46"/>
        <end position="66"/>
    </location>
</feature>
<keyword evidence="2" id="KW-1133">Transmembrane helix</keyword>
<feature type="compositionally biased region" description="Basic and acidic residues" evidence="1">
    <location>
        <begin position="686"/>
        <end position="708"/>
    </location>
</feature>
<evidence type="ECO:0000313" key="4">
    <source>
        <dbReference type="Proteomes" id="UP000321393"/>
    </source>
</evidence>
<evidence type="ECO:0000256" key="2">
    <source>
        <dbReference type="SAM" id="Phobius"/>
    </source>
</evidence>
<dbReference type="PANTHER" id="PTHR36062">
    <property type="entry name" value="OS01G0687300 PROTEIN"/>
    <property type="match status" value="1"/>
</dbReference>
<dbReference type="OrthoDB" id="649277at2759"/>
<feature type="transmembrane region" description="Helical" evidence="2">
    <location>
        <begin position="86"/>
        <end position="107"/>
    </location>
</feature>
<dbReference type="InterPro" id="IPR037476">
    <property type="entry name" value="PCH1"/>
</dbReference>
<gene>
    <name evidence="3" type="ORF">E6C27_scaffold243G00610</name>
</gene>
<comment type="caution">
    <text evidence="3">The sequence shown here is derived from an EMBL/GenBank/DDBJ whole genome shotgun (WGS) entry which is preliminary data.</text>
</comment>
<name>A0A5A7TR19_CUCMM</name>
<sequence>MNEGFEGRKRKKKVHRYSPPPSVACLAVLLFCIFLLVVLVCRCPSIIAVVCPLSLLAQFLLTPNTVTTAHTSGRSSSSTVLPVRSLSLSLSLSLLALVAAFLFHVAGTTKASSDLPRPARVVASQPSSRYFLVTYIGVEVQVVNPWASYATCCMRIQIQKYVSSFPSNNLDDLRLILVQQVPTVKDYLVTMSDHITKSYQEGNGASTRPYHSVWLAHWSRSGCKSANGACYNLSTSDESCEESSQAKKRSLLDGSVPVTITGKLDIGSGKVAGVRVSADNLNHESLTGRSKKRRKERLDSESLPMLNVSQHRGGKLAVNIEQATASQGGDLKFHTCSGSGHNTSSLDGKSRSLSLLAVVPERGNPNKEKMKSKDITAYQQQHENSNELLNNNALNVSPLIGDGTMGSASSFIPYGMSNRFPFATCEQSINNEPSSYLSSKTQVGNSNFHAYSTLFVQETKINQLLDSTEATNALSRQHMRTFLLHNPSSNNLDQPNPFPIQCDTRKSSSDTLPFQSQSNHAGTTLPQYLYHGGYSMQRLPFSVHDVETMRICSTVHSVGQALKVPPKFCQTTHRFMITKKTDVDLYGGQEVREVVASTNLKEKTTRAHLSSSTNSGRHDQNDIGENENLSNMRSATSLSNESSSETDIMDMDEYQGNHLRGLDTSQANKGLRSSKSPLLSVTAASSDRKQIEDQLPKKRLLDINERPPNRSTSASLMENEESSTSKTQTLDVEHLLPNAEQPRFSNSNVPPEDYSKREIDNEWVKRLRPCASESVHDTKSTKKEEDSPSDKANRLFSKMKCSSTSSDRSRGPLRGQEQLAIAQATTIVKDSRSTNREMILSSPWIRRLCHNRPAPCARNLETAVVHKSQDSKPTLHQAFPSIAAMALMGKTVTGLPPCEFIRRGSSLVWNNEGV</sequence>
<proteinExistence type="predicted"/>
<keyword evidence="2" id="KW-0472">Membrane</keyword>
<feature type="compositionally biased region" description="Polar residues" evidence="1">
    <location>
        <begin position="709"/>
        <end position="730"/>
    </location>
</feature>
<organism evidence="3 4">
    <name type="scientific">Cucumis melo var. makuwa</name>
    <name type="common">Oriental melon</name>
    <dbReference type="NCBI Taxonomy" id="1194695"/>
    <lineage>
        <taxon>Eukaryota</taxon>
        <taxon>Viridiplantae</taxon>
        <taxon>Streptophyta</taxon>
        <taxon>Embryophyta</taxon>
        <taxon>Tracheophyta</taxon>
        <taxon>Spermatophyta</taxon>
        <taxon>Magnoliopsida</taxon>
        <taxon>eudicotyledons</taxon>
        <taxon>Gunneridae</taxon>
        <taxon>Pentapetalae</taxon>
        <taxon>rosids</taxon>
        <taxon>fabids</taxon>
        <taxon>Cucurbitales</taxon>
        <taxon>Cucurbitaceae</taxon>
        <taxon>Benincaseae</taxon>
        <taxon>Cucumis</taxon>
    </lineage>
</organism>
<evidence type="ECO:0000313" key="3">
    <source>
        <dbReference type="EMBL" id="KAA0045564.1"/>
    </source>
</evidence>
<feature type="compositionally biased region" description="Polar residues" evidence="1">
    <location>
        <begin position="663"/>
        <end position="685"/>
    </location>
</feature>
<feature type="compositionally biased region" description="Basic and acidic residues" evidence="1">
    <location>
        <begin position="774"/>
        <end position="793"/>
    </location>
</feature>
<reference evidence="3 4" key="1">
    <citation type="submission" date="2019-08" db="EMBL/GenBank/DDBJ databases">
        <title>Draft genome sequences of two oriental melons (Cucumis melo L. var makuwa).</title>
        <authorList>
            <person name="Kwon S.-Y."/>
        </authorList>
    </citation>
    <scope>NUCLEOTIDE SEQUENCE [LARGE SCALE GENOMIC DNA]</scope>
    <source>
        <strain evidence="4">cv. SW 3</strain>
        <tissue evidence="3">Leaf</tissue>
    </source>
</reference>
<dbReference type="EMBL" id="SSTE01014401">
    <property type="protein sequence ID" value="KAA0045564.1"/>
    <property type="molecule type" value="Genomic_DNA"/>
</dbReference>
<keyword evidence="2" id="KW-0812">Transmembrane</keyword>
<feature type="region of interest" description="Disordered" evidence="1">
    <location>
        <begin position="772"/>
        <end position="814"/>
    </location>
</feature>
<dbReference type="Proteomes" id="UP000321393">
    <property type="component" value="Unassembled WGS sequence"/>
</dbReference>
<dbReference type="GO" id="GO:0010099">
    <property type="term" value="P:regulation of photomorphogenesis"/>
    <property type="evidence" value="ECO:0007669"/>
    <property type="project" value="InterPro"/>
</dbReference>
<accession>A0A5A7TR19</accession>
<feature type="region of interest" description="Disordered" evidence="1">
    <location>
        <begin position="597"/>
        <end position="645"/>
    </location>
</feature>
<feature type="region of interest" description="Disordered" evidence="1">
    <location>
        <begin position="660"/>
        <end position="756"/>
    </location>
</feature>
<feature type="transmembrane region" description="Helical" evidence="2">
    <location>
        <begin position="21"/>
        <end position="40"/>
    </location>
</feature>
<dbReference type="PANTHER" id="PTHR36062:SF1">
    <property type="entry name" value="OS01G0687300 PROTEIN"/>
    <property type="match status" value="1"/>
</dbReference>
<evidence type="ECO:0000256" key="1">
    <source>
        <dbReference type="SAM" id="MobiDB-lite"/>
    </source>
</evidence>
<feature type="compositionally biased region" description="Low complexity" evidence="1">
    <location>
        <begin position="634"/>
        <end position="645"/>
    </location>
</feature>
<protein>
    <submittedName>
        <fullName evidence="3">F-box family protein, putative isoform 1</fullName>
    </submittedName>
</protein>
<dbReference type="AlphaFoldDB" id="A0A5A7TR19"/>